<comment type="caution">
    <text evidence="2">The sequence shown here is derived from an EMBL/GenBank/DDBJ whole genome shotgun (WGS) entry which is preliminary data.</text>
</comment>
<evidence type="ECO:0000313" key="2">
    <source>
        <dbReference type="EMBL" id="KKN54904.1"/>
    </source>
</evidence>
<evidence type="ECO:0000256" key="1">
    <source>
        <dbReference type="SAM" id="MobiDB-lite"/>
    </source>
</evidence>
<feature type="region of interest" description="Disordered" evidence="1">
    <location>
        <begin position="21"/>
        <end position="44"/>
    </location>
</feature>
<reference evidence="2" key="1">
    <citation type="journal article" date="2015" name="Nature">
        <title>Complex archaea that bridge the gap between prokaryotes and eukaryotes.</title>
        <authorList>
            <person name="Spang A."/>
            <person name="Saw J.H."/>
            <person name="Jorgensen S.L."/>
            <person name="Zaremba-Niedzwiedzka K."/>
            <person name="Martijn J."/>
            <person name="Lind A.E."/>
            <person name="van Eijk R."/>
            <person name="Schleper C."/>
            <person name="Guy L."/>
            <person name="Ettema T.J."/>
        </authorList>
    </citation>
    <scope>NUCLEOTIDE SEQUENCE</scope>
</reference>
<dbReference type="AlphaFoldDB" id="A0A0F9RJI2"/>
<dbReference type="EMBL" id="LAZR01000908">
    <property type="protein sequence ID" value="KKN54904.1"/>
    <property type="molecule type" value="Genomic_DNA"/>
</dbReference>
<accession>A0A0F9RJI2</accession>
<gene>
    <name evidence="2" type="ORF">LCGC14_0587970</name>
</gene>
<organism evidence="2">
    <name type="scientific">marine sediment metagenome</name>
    <dbReference type="NCBI Taxonomy" id="412755"/>
    <lineage>
        <taxon>unclassified sequences</taxon>
        <taxon>metagenomes</taxon>
        <taxon>ecological metagenomes</taxon>
    </lineage>
</organism>
<proteinExistence type="predicted"/>
<sequence>MPNRLYQYIGEVEPVLVPPPDFNWFQPPPERPRRHPPRPVGGLSWHTATPLDDYDWEPLTNQPYLRHKRRQAAGESARVELPRTGLVEFTWLPAVNQPLFQHKRRQAAGAIWNTETPVPVMPGPDEWAPLLSQPYPSRYLLTAALNLTWVLVVIPPTPRRIFIRGEVGSISVRGEVQTIAIRGERKETRLMRGDIDGS</sequence>
<protein>
    <submittedName>
        <fullName evidence="2">Uncharacterized protein</fullName>
    </submittedName>
</protein>
<name>A0A0F9RJI2_9ZZZZ</name>